<proteinExistence type="predicted"/>
<protein>
    <submittedName>
        <fullName evidence="1">Uncharacterized protein</fullName>
    </submittedName>
</protein>
<accession>A0A6J5NK58</accession>
<dbReference type="EMBL" id="LR796667">
    <property type="protein sequence ID" value="CAB4158106.1"/>
    <property type="molecule type" value="Genomic_DNA"/>
</dbReference>
<gene>
    <name evidence="1" type="ORF">UFOVP695_7</name>
</gene>
<reference evidence="1" key="1">
    <citation type="submission" date="2020-04" db="EMBL/GenBank/DDBJ databases">
        <authorList>
            <person name="Chiriac C."/>
            <person name="Salcher M."/>
            <person name="Ghai R."/>
            <person name="Kavagutti S V."/>
        </authorList>
    </citation>
    <scope>NUCLEOTIDE SEQUENCE</scope>
</reference>
<evidence type="ECO:0000313" key="1">
    <source>
        <dbReference type="EMBL" id="CAB4158106.1"/>
    </source>
</evidence>
<organism evidence="1">
    <name type="scientific">uncultured Caudovirales phage</name>
    <dbReference type="NCBI Taxonomy" id="2100421"/>
    <lineage>
        <taxon>Viruses</taxon>
        <taxon>Duplodnaviria</taxon>
        <taxon>Heunggongvirae</taxon>
        <taxon>Uroviricota</taxon>
        <taxon>Caudoviricetes</taxon>
        <taxon>Peduoviridae</taxon>
        <taxon>Maltschvirus</taxon>
        <taxon>Maltschvirus maltsch</taxon>
    </lineage>
</organism>
<sequence length="167" mass="18990">MNNIQKALEKFGQDYITELTMRLLRDDKKASGNLINSLSYEVLEATSEIIDQSARWVVKSYNGITINSAYYLKYVDEGRKKGSKMPPPSAIVPWIKARKIKFRDKKGRFITNKQTSFIIARAISKNGIKPTNVLQETRAAMLNKLNGLKDAYGEELLNGLYEVLKNI</sequence>
<name>A0A6J5NK58_9CAUD</name>